<dbReference type="Pfam" id="PF00134">
    <property type="entry name" value="Cyclin_N"/>
    <property type="match status" value="1"/>
</dbReference>
<feature type="compositionally biased region" description="Basic residues" evidence="6">
    <location>
        <begin position="245"/>
        <end position="256"/>
    </location>
</feature>
<protein>
    <recommendedName>
        <fullName evidence="11">Cyclin N-terminal domain-containing protein</fullName>
    </recommendedName>
</protein>
<feature type="domain" description="Cyclin C-terminal" evidence="8">
    <location>
        <begin position="446"/>
        <end position="561"/>
    </location>
</feature>
<keyword evidence="4" id="KW-0131">Cell cycle</keyword>
<organism evidence="9 10">
    <name type="scientific">Mortierella hygrophila</name>
    <dbReference type="NCBI Taxonomy" id="979708"/>
    <lineage>
        <taxon>Eukaryota</taxon>
        <taxon>Fungi</taxon>
        <taxon>Fungi incertae sedis</taxon>
        <taxon>Mucoromycota</taxon>
        <taxon>Mortierellomycotina</taxon>
        <taxon>Mortierellomycetes</taxon>
        <taxon>Mortierellales</taxon>
        <taxon>Mortierellaceae</taxon>
        <taxon>Mortierella</taxon>
    </lineage>
</organism>
<dbReference type="SUPFAM" id="SSF47954">
    <property type="entry name" value="Cyclin-like"/>
    <property type="match status" value="2"/>
</dbReference>
<evidence type="ECO:0000313" key="9">
    <source>
        <dbReference type="EMBL" id="KAF9537467.1"/>
    </source>
</evidence>
<evidence type="ECO:0000259" key="8">
    <source>
        <dbReference type="SMART" id="SM01332"/>
    </source>
</evidence>
<feature type="compositionally biased region" description="Basic and acidic residues" evidence="6">
    <location>
        <begin position="51"/>
        <end position="61"/>
    </location>
</feature>
<keyword evidence="3 5" id="KW-0195">Cyclin</keyword>
<dbReference type="Proteomes" id="UP000723463">
    <property type="component" value="Unassembled WGS sequence"/>
</dbReference>
<evidence type="ECO:0008006" key="11">
    <source>
        <dbReference type="Google" id="ProtNLM"/>
    </source>
</evidence>
<dbReference type="GO" id="GO:0051301">
    <property type="term" value="P:cell division"/>
    <property type="evidence" value="ECO:0007669"/>
    <property type="project" value="UniProtKB-KW"/>
</dbReference>
<dbReference type="SMART" id="SM01332">
    <property type="entry name" value="Cyclin_C"/>
    <property type="match status" value="1"/>
</dbReference>
<sequence>MLTRSTEIRQPRARQDENRPTIQVHQRILTRTSSDMASARNAMNRPLTRQLSKEVEEDKKPKGVRPMVLIPVPSVPAATATMTPEPAPSETFAQKSTATAAPIRSRHNQAPPALVRTVSAPISSQTSAPSSSAATKRHSYANPPSVSTRLTLTKHDGASIQKSSVAHRALRVGHSSSNAPMPTQAQVKAQAHAKAQAALAQVTRERTRPLSNPPVPSAPSAPKVAPTQRHRTQATAASTRSAAHSVRRPSVQKKAKPAIQTITPRLRARPVIPSVPLFETSMEIASPQSHVPDMDMDIEPEVDGFDMDPSFVSEYQADIFAYKREMEIKHLPDPTYMDRQEDLSWHHRVRLIEWLVEVHGRFDLLQETMHLCINYLDRFLSRISIPIDQLQLAGTVALLLASKYEEIQSPAIAELSFLGGDAYPPSRIRQAEIGMLRALNYDMGAPGPMSFLRRISRVDNFDIETRTLAKYLVDLTLCDHRFIGVPSSMVAAVGYRTSMLLLDSGKWTAQHEHYSGYAEYTVSAGINVLLTMLEQPDQTHQALFNKYKDEKFMESSTYVQSLGLAKLRALHYSS</sequence>
<name>A0A9P6EWC9_9FUNG</name>
<dbReference type="PANTHER" id="PTHR10177">
    <property type="entry name" value="CYCLINS"/>
    <property type="match status" value="1"/>
</dbReference>
<dbReference type="GO" id="GO:0016538">
    <property type="term" value="F:cyclin-dependent protein serine/threonine kinase regulator activity"/>
    <property type="evidence" value="ECO:0007669"/>
    <property type="project" value="InterPro"/>
</dbReference>
<dbReference type="FunFam" id="1.10.472.10:FF:000005">
    <property type="entry name" value="G2/mitotic-specific cyclin B"/>
    <property type="match status" value="1"/>
</dbReference>
<dbReference type="InterPro" id="IPR036915">
    <property type="entry name" value="Cyclin-like_sf"/>
</dbReference>
<comment type="similarity">
    <text evidence="1">Belongs to the cyclin family. Cyclin AB subfamily.</text>
</comment>
<evidence type="ECO:0000259" key="7">
    <source>
        <dbReference type="SMART" id="SM00385"/>
    </source>
</evidence>
<reference evidence="9" key="1">
    <citation type="journal article" date="2020" name="Fungal Divers.">
        <title>Resolving the Mortierellaceae phylogeny through synthesis of multi-gene phylogenetics and phylogenomics.</title>
        <authorList>
            <person name="Vandepol N."/>
            <person name="Liber J."/>
            <person name="Desiro A."/>
            <person name="Na H."/>
            <person name="Kennedy M."/>
            <person name="Barry K."/>
            <person name="Grigoriev I.V."/>
            <person name="Miller A.N."/>
            <person name="O'Donnell K."/>
            <person name="Stajich J.E."/>
            <person name="Bonito G."/>
        </authorList>
    </citation>
    <scope>NUCLEOTIDE SEQUENCE</scope>
    <source>
        <strain evidence="9">NRRL 2591</strain>
    </source>
</reference>
<comment type="caution">
    <text evidence="9">The sequence shown here is derived from an EMBL/GenBank/DDBJ whole genome shotgun (WGS) entry which is preliminary data.</text>
</comment>
<feature type="compositionally biased region" description="Polar residues" evidence="6">
    <location>
        <begin position="20"/>
        <end position="36"/>
    </location>
</feature>
<keyword evidence="10" id="KW-1185">Reference proteome</keyword>
<gene>
    <name evidence="9" type="ORF">EC957_008095</name>
</gene>
<evidence type="ECO:0000256" key="3">
    <source>
        <dbReference type="ARBA" id="ARBA00023127"/>
    </source>
</evidence>
<feature type="region of interest" description="Disordered" evidence="6">
    <location>
        <begin position="78"/>
        <end position="150"/>
    </location>
</feature>
<dbReference type="EMBL" id="JAAAXW010000398">
    <property type="protein sequence ID" value="KAF9537467.1"/>
    <property type="molecule type" value="Genomic_DNA"/>
</dbReference>
<feature type="compositionally biased region" description="Basic and acidic residues" evidence="6">
    <location>
        <begin position="1"/>
        <end position="19"/>
    </location>
</feature>
<dbReference type="InterPro" id="IPR039361">
    <property type="entry name" value="Cyclin"/>
</dbReference>
<feature type="region of interest" description="Disordered" evidence="6">
    <location>
        <begin position="195"/>
        <end position="258"/>
    </location>
</feature>
<dbReference type="InterPro" id="IPR004367">
    <property type="entry name" value="Cyclin_C-dom"/>
</dbReference>
<evidence type="ECO:0000256" key="2">
    <source>
        <dbReference type="ARBA" id="ARBA00022618"/>
    </source>
</evidence>
<feature type="domain" description="Cyclin-like" evidence="7">
    <location>
        <begin position="450"/>
        <end position="534"/>
    </location>
</feature>
<evidence type="ECO:0000256" key="5">
    <source>
        <dbReference type="RuleBase" id="RU000383"/>
    </source>
</evidence>
<dbReference type="AlphaFoldDB" id="A0A9P6EWC9"/>
<dbReference type="PROSITE" id="PS00292">
    <property type="entry name" value="CYCLINS"/>
    <property type="match status" value="1"/>
</dbReference>
<evidence type="ECO:0000313" key="10">
    <source>
        <dbReference type="Proteomes" id="UP000723463"/>
    </source>
</evidence>
<feature type="compositionally biased region" description="Low complexity" evidence="6">
    <location>
        <begin position="220"/>
        <end position="244"/>
    </location>
</feature>
<dbReference type="InterPro" id="IPR048258">
    <property type="entry name" value="Cyclins_cyclin-box"/>
</dbReference>
<proteinExistence type="inferred from homology"/>
<evidence type="ECO:0000256" key="4">
    <source>
        <dbReference type="ARBA" id="ARBA00023306"/>
    </source>
</evidence>
<dbReference type="SMART" id="SM00385">
    <property type="entry name" value="CYCLIN"/>
    <property type="match status" value="2"/>
</dbReference>
<keyword evidence="2" id="KW-0132">Cell division</keyword>
<dbReference type="GO" id="GO:0044772">
    <property type="term" value="P:mitotic cell cycle phase transition"/>
    <property type="evidence" value="ECO:0007669"/>
    <property type="project" value="InterPro"/>
</dbReference>
<feature type="region of interest" description="Disordered" evidence="6">
    <location>
        <begin position="1"/>
        <end position="61"/>
    </location>
</feature>
<feature type="compositionally biased region" description="Low complexity" evidence="6">
    <location>
        <begin position="78"/>
        <end position="91"/>
    </location>
</feature>
<dbReference type="Gene3D" id="1.10.472.10">
    <property type="entry name" value="Cyclin-like"/>
    <property type="match status" value="2"/>
</dbReference>
<dbReference type="InterPro" id="IPR013763">
    <property type="entry name" value="Cyclin-like_dom"/>
</dbReference>
<evidence type="ECO:0000256" key="1">
    <source>
        <dbReference type="ARBA" id="ARBA00006955"/>
    </source>
</evidence>
<evidence type="ECO:0000256" key="6">
    <source>
        <dbReference type="SAM" id="MobiDB-lite"/>
    </source>
</evidence>
<feature type="domain" description="Cyclin-like" evidence="7">
    <location>
        <begin position="353"/>
        <end position="437"/>
    </location>
</feature>
<accession>A0A9P6EWC9</accession>
<dbReference type="Pfam" id="PF02984">
    <property type="entry name" value="Cyclin_C"/>
    <property type="match status" value="1"/>
</dbReference>
<dbReference type="InterPro" id="IPR006671">
    <property type="entry name" value="Cyclin_N"/>
</dbReference>
<feature type="compositionally biased region" description="Low complexity" evidence="6">
    <location>
        <begin position="119"/>
        <end position="134"/>
    </location>
</feature>